<gene>
    <name evidence="2" type="ORF">SPHA_52663</name>
</gene>
<reference evidence="2" key="1">
    <citation type="submission" date="2021-01" db="EMBL/GenBank/DDBJ databases">
        <authorList>
            <person name="Li R."/>
            <person name="Bekaert M."/>
        </authorList>
    </citation>
    <scope>NUCLEOTIDE SEQUENCE</scope>
    <source>
        <strain evidence="2">Farmed</strain>
    </source>
</reference>
<comment type="caution">
    <text evidence="2">The sequence shown here is derived from an EMBL/GenBank/DDBJ whole genome shotgun (WGS) entry which is preliminary data.</text>
</comment>
<keyword evidence="3" id="KW-1185">Reference proteome</keyword>
<evidence type="ECO:0000313" key="2">
    <source>
        <dbReference type="EMBL" id="CAE1298584.1"/>
    </source>
</evidence>
<accession>A0A812DGV6</accession>
<keyword evidence="1" id="KW-0472">Membrane</keyword>
<keyword evidence="1" id="KW-0812">Transmembrane</keyword>
<organism evidence="2 3">
    <name type="scientific">Acanthosepion pharaonis</name>
    <name type="common">Pharaoh cuttlefish</name>
    <name type="synonym">Sepia pharaonis</name>
    <dbReference type="NCBI Taxonomy" id="158019"/>
    <lineage>
        <taxon>Eukaryota</taxon>
        <taxon>Metazoa</taxon>
        <taxon>Spiralia</taxon>
        <taxon>Lophotrochozoa</taxon>
        <taxon>Mollusca</taxon>
        <taxon>Cephalopoda</taxon>
        <taxon>Coleoidea</taxon>
        <taxon>Decapodiformes</taxon>
        <taxon>Sepiida</taxon>
        <taxon>Sepiina</taxon>
        <taxon>Sepiidae</taxon>
        <taxon>Acanthosepion</taxon>
    </lineage>
</organism>
<sequence>MSPPLGFHSISYHHHPVSYHPLRFPSGFLSSPPVSIRFPFIPSGFHSVSFHPLRFPFGFLSSPPVSIRFPAIPPAIPIRHPVFFPFGLASFTPAISTFPLNYFPLKIPIFILFMITQFSYLFSLQLNYPFFISLSSAMKIIHFFACLSLQPNHSLSSPSFSTHLVGINQSAHPIYITSFSLISHYTAATLYRFASMCILLESVEESSTGVSL</sequence>
<dbReference type="AlphaFoldDB" id="A0A812DGV6"/>
<protein>
    <submittedName>
        <fullName evidence="2">Uncharacterized protein</fullName>
    </submittedName>
</protein>
<dbReference type="Proteomes" id="UP000597762">
    <property type="component" value="Unassembled WGS sequence"/>
</dbReference>
<feature type="transmembrane region" description="Helical" evidence="1">
    <location>
        <begin position="103"/>
        <end position="122"/>
    </location>
</feature>
<evidence type="ECO:0000256" key="1">
    <source>
        <dbReference type="SAM" id="Phobius"/>
    </source>
</evidence>
<name>A0A812DGV6_ACAPH</name>
<evidence type="ECO:0000313" key="3">
    <source>
        <dbReference type="Proteomes" id="UP000597762"/>
    </source>
</evidence>
<dbReference type="EMBL" id="CAHIKZ030003303">
    <property type="protein sequence ID" value="CAE1298584.1"/>
    <property type="molecule type" value="Genomic_DNA"/>
</dbReference>
<keyword evidence="1" id="KW-1133">Transmembrane helix</keyword>
<proteinExistence type="predicted"/>